<evidence type="ECO:0000256" key="1">
    <source>
        <dbReference type="ARBA" id="ARBA00022801"/>
    </source>
</evidence>
<reference evidence="3 4" key="1">
    <citation type="submission" date="2021-02" db="EMBL/GenBank/DDBJ databases">
        <authorList>
            <person name="Vanwijnsberghe S."/>
        </authorList>
    </citation>
    <scope>NUCLEOTIDE SEQUENCE [LARGE SCALE GENOMIC DNA]</scope>
    <source>
        <strain evidence="3 4">R-69776</strain>
    </source>
</reference>
<evidence type="ECO:0000313" key="4">
    <source>
        <dbReference type="Proteomes" id="UP000673821"/>
    </source>
</evidence>
<dbReference type="InterPro" id="IPR007312">
    <property type="entry name" value="Phosphoesterase"/>
</dbReference>
<dbReference type="EMBL" id="CAJNBH010000001">
    <property type="protein sequence ID" value="CAE6692676.1"/>
    <property type="molecule type" value="Genomic_DNA"/>
</dbReference>
<dbReference type="PANTHER" id="PTHR31956:SF1">
    <property type="entry name" value="NON-SPECIFIC PHOSPHOLIPASE C1"/>
    <property type="match status" value="1"/>
</dbReference>
<dbReference type="InterPro" id="IPR017850">
    <property type="entry name" value="Alkaline_phosphatase_core_sf"/>
</dbReference>
<dbReference type="Gene3D" id="3.40.720.10">
    <property type="entry name" value="Alkaline Phosphatase, subunit A"/>
    <property type="match status" value="1"/>
</dbReference>
<keyword evidence="4" id="KW-1185">Reference proteome</keyword>
<evidence type="ECO:0000256" key="2">
    <source>
        <dbReference type="SAM" id="MobiDB-lite"/>
    </source>
</evidence>
<protein>
    <recommendedName>
        <fullName evidence="5">Phospholipase C</fullName>
    </recommendedName>
</protein>
<sequence>MQVDFLLTYCGSGTGPDGLNGKPVNGRCGPGTRIPFVVISPWAKQNYVDHTPIDQSSVVRFIEDNWLDGKRIGGGSFDAKAGSITNMFDFNRRHDEHRESKLYLDPTSGLPVKTPPSI</sequence>
<evidence type="ECO:0000313" key="3">
    <source>
        <dbReference type="EMBL" id="CAE6692676.1"/>
    </source>
</evidence>
<accession>A0ABN7KGS4</accession>
<evidence type="ECO:0008006" key="5">
    <source>
        <dbReference type="Google" id="ProtNLM"/>
    </source>
</evidence>
<dbReference type="Pfam" id="PF04185">
    <property type="entry name" value="Phosphoesterase"/>
    <property type="match status" value="1"/>
</dbReference>
<dbReference type="PANTHER" id="PTHR31956">
    <property type="entry name" value="NON-SPECIFIC PHOSPHOLIPASE C4-RELATED"/>
    <property type="match status" value="1"/>
</dbReference>
<name>A0ABN7KGS4_9BURK</name>
<proteinExistence type="predicted"/>
<keyword evidence="1" id="KW-0378">Hydrolase</keyword>
<organism evidence="3 4">
    <name type="scientific">Paraburkholderia nemoris</name>
    <dbReference type="NCBI Taxonomy" id="2793076"/>
    <lineage>
        <taxon>Bacteria</taxon>
        <taxon>Pseudomonadati</taxon>
        <taxon>Pseudomonadota</taxon>
        <taxon>Betaproteobacteria</taxon>
        <taxon>Burkholderiales</taxon>
        <taxon>Burkholderiaceae</taxon>
        <taxon>Paraburkholderia</taxon>
    </lineage>
</organism>
<gene>
    <name evidence="3" type="ORF">R69776_00320</name>
</gene>
<dbReference type="Proteomes" id="UP000673821">
    <property type="component" value="Unassembled WGS sequence"/>
</dbReference>
<feature type="region of interest" description="Disordered" evidence="2">
    <location>
        <begin position="99"/>
        <end position="118"/>
    </location>
</feature>
<comment type="caution">
    <text evidence="3">The sequence shown here is derived from an EMBL/GenBank/DDBJ whole genome shotgun (WGS) entry which is preliminary data.</text>
</comment>